<name>A0A6M3LV22_9ZZZZ</name>
<dbReference type="EMBL" id="MT143487">
    <property type="protein sequence ID" value="QJA97362.1"/>
    <property type="molecule type" value="Genomic_DNA"/>
</dbReference>
<accession>A0A6M3LV22</accession>
<sequence>MKVIAYISDYNSPPFKVTGTLRTNAAQDGYVIDQGEERTRIFPLAHRIVEVYVEGKMFLRTHDEEVTFRHASVPKLQGDM</sequence>
<gene>
    <name evidence="1" type="ORF">MM415B06311_0003</name>
</gene>
<reference evidence="1" key="1">
    <citation type="submission" date="2020-03" db="EMBL/GenBank/DDBJ databases">
        <title>The deep terrestrial virosphere.</title>
        <authorList>
            <person name="Holmfeldt K."/>
            <person name="Nilsson E."/>
            <person name="Simone D."/>
            <person name="Lopez-Fernandez M."/>
            <person name="Wu X."/>
            <person name="de Brujin I."/>
            <person name="Lundin D."/>
            <person name="Andersson A."/>
            <person name="Bertilsson S."/>
            <person name="Dopson M."/>
        </authorList>
    </citation>
    <scope>NUCLEOTIDE SEQUENCE</scope>
    <source>
        <strain evidence="1">MM415B06311</strain>
    </source>
</reference>
<dbReference type="AlphaFoldDB" id="A0A6M3LV22"/>
<organism evidence="1">
    <name type="scientific">viral metagenome</name>
    <dbReference type="NCBI Taxonomy" id="1070528"/>
    <lineage>
        <taxon>unclassified sequences</taxon>
        <taxon>metagenomes</taxon>
        <taxon>organismal metagenomes</taxon>
    </lineage>
</organism>
<proteinExistence type="predicted"/>
<evidence type="ECO:0000313" key="1">
    <source>
        <dbReference type="EMBL" id="QJA97362.1"/>
    </source>
</evidence>
<protein>
    <submittedName>
        <fullName evidence="1">Uncharacterized protein</fullName>
    </submittedName>
</protein>